<sequence length="194" mass="22852">MKKISSLMKSNLFAHAFKMMYEAEEAQKYLKPNIETQIQMAIVQNRKTDLRRYNAQRCNEVAVVFVSGDGEPPIDRDLLVHLRPEDTTIPETRRIEYRHRNLDALSYTLLFSYGEQTWGVNIKLYNARRKGVNAHKNVTLKQYYSYYLQLRDELDPLLRAGRLTQQYVVDAYCKAEVDDLNYALTHQKKLRAEK</sequence>
<name>A0A4Q9L0I5_9MICR</name>
<comment type="caution">
    <text evidence="1">The sequence shown here is derived from an EMBL/GenBank/DDBJ whole genome shotgun (WGS) entry which is preliminary data.</text>
</comment>
<reference evidence="3 4" key="1">
    <citation type="submission" date="2017-12" db="EMBL/GenBank/DDBJ databases">
        <authorList>
            <person name="Pombert J.-F."/>
            <person name="Haag K.L."/>
            <person name="Ebert D."/>
        </authorList>
    </citation>
    <scope>NUCLEOTIDE SEQUENCE [LARGE SCALE GENOMIC DNA]</scope>
    <source>
        <strain evidence="1">FI-OER-3-3</strain>
        <strain evidence="2">IL-G-3</strain>
    </source>
</reference>
<gene>
    <name evidence="1" type="ORF">CWI37_0978p0030</name>
    <name evidence="2" type="ORF">CWI38_0888p0020</name>
</gene>
<dbReference type="AlphaFoldDB" id="A0A4Q9L0I5"/>
<dbReference type="OrthoDB" id="2272314at2759"/>
<evidence type="ECO:0008006" key="5">
    <source>
        <dbReference type="Google" id="ProtNLM"/>
    </source>
</evidence>
<dbReference type="Proteomes" id="UP000292282">
    <property type="component" value="Unassembled WGS sequence"/>
</dbReference>
<evidence type="ECO:0000313" key="3">
    <source>
        <dbReference type="Proteomes" id="UP000292282"/>
    </source>
</evidence>
<dbReference type="PANTHER" id="PTHR45786">
    <property type="entry name" value="DNA BINDING PROTEIN-LIKE"/>
    <property type="match status" value="1"/>
</dbReference>
<evidence type="ECO:0000313" key="4">
    <source>
        <dbReference type="Proteomes" id="UP000292362"/>
    </source>
</evidence>
<dbReference type="Proteomes" id="UP000292362">
    <property type="component" value="Unassembled WGS sequence"/>
</dbReference>
<dbReference type="EMBL" id="PITK01000888">
    <property type="protein sequence ID" value="TBU12124.1"/>
    <property type="molecule type" value="Genomic_DNA"/>
</dbReference>
<dbReference type="VEuPathDB" id="MicrosporidiaDB:CWI38_0888p0020"/>
<accession>A0A4Q9L0I5</accession>
<dbReference type="STRING" id="1176355.A0A4Q9L0I5"/>
<dbReference type="PANTHER" id="PTHR45786:SF74">
    <property type="entry name" value="ATP-DEPENDENT DNA HELICASE"/>
    <property type="match status" value="1"/>
</dbReference>
<dbReference type="EMBL" id="PITJ01000978">
    <property type="protein sequence ID" value="TBU00526.1"/>
    <property type="molecule type" value="Genomic_DNA"/>
</dbReference>
<proteinExistence type="predicted"/>
<evidence type="ECO:0000313" key="2">
    <source>
        <dbReference type="EMBL" id="TBU12124.1"/>
    </source>
</evidence>
<evidence type="ECO:0000313" key="1">
    <source>
        <dbReference type="EMBL" id="TBU00526.1"/>
    </source>
</evidence>
<keyword evidence="3" id="KW-1185">Reference proteome</keyword>
<protein>
    <recommendedName>
        <fullName evidence="5">Helitron helicase-like domain-containing protein</fullName>
    </recommendedName>
</protein>
<organism evidence="1 4">
    <name type="scientific">Hamiltosporidium tvaerminnensis</name>
    <dbReference type="NCBI Taxonomy" id="1176355"/>
    <lineage>
        <taxon>Eukaryota</taxon>
        <taxon>Fungi</taxon>
        <taxon>Fungi incertae sedis</taxon>
        <taxon>Microsporidia</taxon>
        <taxon>Dubosqiidae</taxon>
        <taxon>Hamiltosporidium</taxon>
    </lineage>
</organism>
<dbReference type="VEuPathDB" id="MicrosporidiaDB:CWI37_0978p0030"/>